<protein>
    <submittedName>
        <fullName evidence="1">Uncharacterized protein</fullName>
    </submittedName>
</protein>
<evidence type="ECO:0000313" key="2">
    <source>
        <dbReference type="Proteomes" id="UP001163324"/>
    </source>
</evidence>
<proteinExistence type="predicted"/>
<accession>A0ACC0VBP2</accession>
<reference evidence="1" key="1">
    <citation type="submission" date="2022-10" db="EMBL/GenBank/DDBJ databases">
        <title>Complete Genome of Trichothecium roseum strain YXFP-22015, a Plant Pathogen Isolated from Citrus.</title>
        <authorList>
            <person name="Wang Y."/>
            <person name="Zhu L."/>
        </authorList>
    </citation>
    <scope>NUCLEOTIDE SEQUENCE</scope>
    <source>
        <strain evidence="1">YXFP-22015</strain>
    </source>
</reference>
<keyword evidence="2" id="KW-1185">Reference proteome</keyword>
<name>A0ACC0VBP2_9HYPO</name>
<gene>
    <name evidence="1" type="ORF">N3K66_002535</name>
</gene>
<dbReference type="EMBL" id="CM047941">
    <property type="protein sequence ID" value="KAI9903183.1"/>
    <property type="molecule type" value="Genomic_DNA"/>
</dbReference>
<evidence type="ECO:0000313" key="1">
    <source>
        <dbReference type="EMBL" id="KAI9903183.1"/>
    </source>
</evidence>
<comment type="caution">
    <text evidence="1">The sequence shown here is derived from an EMBL/GenBank/DDBJ whole genome shotgun (WGS) entry which is preliminary data.</text>
</comment>
<dbReference type="Proteomes" id="UP001163324">
    <property type="component" value="Chromosome 2"/>
</dbReference>
<sequence>MVTTRKSTAASRGPTKGQSVLPFSNKVTKNIPRDVKRSVISPAAEKIEKVEPVVEEKPAKNVEEAAADPAEEAEEEPEEEVEVEVPHKSEAELKAEKTTDAQIRKYWKGIEKERISFSIHQQGQSVNEKVLRYFDVSSQYGPCIGIDRTKRWQRAERLGLEPPIEVLAVLLKEREQNHETETAQMDKILNSIIVGAAEA</sequence>
<organism evidence="1 2">
    <name type="scientific">Trichothecium roseum</name>
    <dbReference type="NCBI Taxonomy" id="47278"/>
    <lineage>
        <taxon>Eukaryota</taxon>
        <taxon>Fungi</taxon>
        <taxon>Dikarya</taxon>
        <taxon>Ascomycota</taxon>
        <taxon>Pezizomycotina</taxon>
        <taxon>Sordariomycetes</taxon>
        <taxon>Hypocreomycetidae</taxon>
        <taxon>Hypocreales</taxon>
        <taxon>Hypocreales incertae sedis</taxon>
        <taxon>Trichothecium</taxon>
    </lineage>
</organism>